<dbReference type="OrthoDB" id="9773308at2"/>
<dbReference type="Pfam" id="PF06445">
    <property type="entry name" value="GyrI-like"/>
    <property type="match status" value="1"/>
</dbReference>
<dbReference type="Gene3D" id="1.10.1660.10">
    <property type="match status" value="1"/>
</dbReference>
<dbReference type="SMART" id="SM00871">
    <property type="entry name" value="AraC_E_bind"/>
    <property type="match status" value="1"/>
</dbReference>
<protein>
    <submittedName>
        <fullName evidence="3">MerR family transcriptional regulator</fullName>
    </submittedName>
</protein>
<reference evidence="3 4" key="1">
    <citation type="submission" date="2018-08" db="EMBL/GenBank/DDBJ databases">
        <title>Acidipila sp. 4G-K13, an acidobacterium isolated from forest soil.</title>
        <authorList>
            <person name="Gao Z.-H."/>
            <person name="Qiu L.-H."/>
        </authorList>
    </citation>
    <scope>NUCLEOTIDE SEQUENCE [LARGE SCALE GENOMIC DNA]</scope>
    <source>
        <strain evidence="3 4">4G-K13</strain>
    </source>
</reference>
<name>A0A372IQA9_9BACT</name>
<dbReference type="SMART" id="SM00422">
    <property type="entry name" value="HTH_MERR"/>
    <property type="match status" value="1"/>
</dbReference>
<dbReference type="AlphaFoldDB" id="A0A372IQA9"/>
<dbReference type="InterPro" id="IPR011256">
    <property type="entry name" value="Reg_factor_effector_dom_sf"/>
</dbReference>
<keyword evidence="1" id="KW-0238">DNA-binding</keyword>
<organism evidence="3 4">
    <name type="scientific">Paracidobacterium acidisoli</name>
    <dbReference type="NCBI Taxonomy" id="2303751"/>
    <lineage>
        <taxon>Bacteria</taxon>
        <taxon>Pseudomonadati</taxon>
        <taxon>Acidobacteriota</taxon>
        <taxon>Terriglobia</taxon>
        <taxon>Terriglobales</taxon>
        <taxon>Acidobacteriaceae</taxon>
        <taxon>Paracidobacterium</taxon>
    </lineage>
</organism>
<dbReference type="Gene3D" id="3.20.80.10">
    <property type="entry name" value="Regulatory factor, effector binding domain"/>
    <property type="match status" value="1"/>
</dbReference>
<dbReference type="RefSeq" id="WP_117299490.1">
    <property type="nucleotide sequence ID" value="NZ_QVQT02000003.1"/>
</dbReference>
<dbReference type="InterPro" id="IPR000551">
    <property type="entry name" value="MerR-type_HTH_dom"/>
</dbReference>
<dbReference type="PANTHER" id="PTHR30204:SF97">
    <property type="entry name" value="MERR FAMILY REGULATORY PROTEIN"/>
    <property type="match status" value="1"/>
</dbReference>
<dbReference type="GO" id="GO:0003700">
    <property type="term" value="F:DNA-binding transcription factor activity"/>
    <property type="evidence" value="ECO:0007669"/>
    <property type="project" value="InterPro"/>
</dbReference>
<dbReference type="PANTHER" id="PTHR30204">
    <property type="entry name" value="REDOX-CYCLING DRUG-SENSING TRANSCRIPTIONAL ACTIVATOR SOXR"/>
    <property type="match status" value="1"/>
</dbReference>
<keyword evidence="4" id="KW-1185">Reference proteome</keyword>
<dbReference type="InterPro" id="IPR009061">
    <property type="entry name" value="DNA-bd_dom_put_sf"/>
</dbReference>
<evidence type="ECO:0000256" key="1">
    <source>
        <dbReference type="ARBA" id="ARBA00023125"/>
    </source>
</evidence>
<sequence length="274" mass="30168">MSLLLAIGDFARATHMTVKTLRHYHENGLLEPAEVDTRTGYRRYTADQIATAHIIRRFRELDMPLGEIRAVLTAPDLQTRNELIVDHLNRLESHLARTQGVVASLRDLLQQPASVPQIQHRSIRATASAAISKMLDVKDALSWYQGALAELHATLAAQRAQASGPAGGVFSNALFSDGRGEATIFIPCDTPFRSIGRVRPMLIPASEVAIILHSGTHADIDLAYGALAKYVAQHELAVVGPIREHYVISPYDTAEESKWRTEIAWPIFPTGARV</sequence>
<evidence type="ECO:0000313" key="4">
    <source>
        <dbReference type="Proteomes" id="UP000264702"/>
    </source>
</evidence>
<dbReference type="GO" id="GO:0003677">
    <property type="term" value="F:DNA binding"/>
    <property type="evidence" value="ECO:0007669"/>
    <property type="project" value="UniProtKB-KW"/>
</dbReference>
<dbReference type="Proteomes" id="UP000264702">
    <property type="component" value="Unassembled WGS sequence"/>
</dbReference>
<dbReference type="CDD" id="cd01107">
    <property type="entry name" value="HTH_BmrR"/>
    <property type="match status" value="1"/>
</dbReference>
<dbReference type="SUPFAM" id="SSF46955">
    <property type="entry name" value="Putative DNA-binding domain"/>
    <property type="match status" value="1"/>
</dbReference>
<dbReference type="InterPro" id="IPR047057">
    <property type="entry name" value="MerR_fam"/>
</dbReference>
<evidence type="ECO:0000259" key="2">
    <source>
        <dbReference type="PROSITE" id="PS50937"/>
    </source>
</evidence>
<dbReference type="InterPro" id="IPR010499">
    <property type="entry name" value="AraC_E-bd"/>
</dbReference>
<accession>A0A372IQA9</accession>
<gene>
    <name evidence="3" type="ORF">D0Y96_10650</name>
</gene>
<dbReference type="SUPFAM" id="SSF55136">
    <property type="entry name" value="Probable bacterial effector-binding domain"/>
    <property type="match status" value="1"/>
</dbReference>
<proteinExistence type="predicted"/>
<dbReference type="EMBL" id="QVQT01000003">
    <property type="protein sequence ID" value="RFU17142.1"/>
    <property type="molecule type" value="Genomic_DNA"/>
</dbReference>
<dbReference type="InterPro" id="IPR029442">
    <property type="entry name" value="GyrI-like"/>
</dbReference>
<comment type="caution">
    <text evidence="3">The sequence shown here is derived from an EMBL/GenBank/DDBJ whole genome shotgun (WGS) entry which is preliminary data.</text>
</comment>
<evidence type="ECO:0000313" key="3">
    <source>
        <dbReference type="EMBL" id="RFU17142.1"/>
    </source>
</evidence>
<dbReference type="Pfam" id="PF13411">
    <property type="entry name" value="MerR_1"/>
    <property type="match status" value="1"/>
</dbReference>
<feature type="domain" description="HTH merR-type" evidence="2">
    <location>
        <begin position="4"/>
        <end position="74"/>
    </location>
</feature>
<dbReference type="PROSITE" id="PS50937">
    <property type="entry name" value="HTH_MERR_2"/>
    <property type="match status" value="1"/>
</dbReference>